<comment type="caution">
    <text evidence="2">The sequence shown here is derived from an EMBL/GenBank/DDBJ whole genome shotgun (WGS) entry which is preliminary data.</text>
</comment>
<evidence type="ECO:0000313" key="3">
    <source>
        <dbReference type="Proteomes" id="UP001156389"/>
    </source>
</evidence>
<keyword evidence="3" id="KW-1185">Reference proteome</keyword>
<proteinExistence type="predicted"/>
<dbReference type="Pfam" id="PF00903">
    <property type="entry name" value="Glyoxalase"/>
    <property type="match status" value="1"/>
</dbReference>
<dbReference type="InterPro" id="IPR029068">
    <property type="entry name" value="Glyas_Bleomycin-R_OHBP_Dase"/>
</dbReference>
<reference evidence="2 3" key="1">
    <citation type="submission" date="2021-10" db="EMBL/GenBank/DDBJ databases">
        <title>Streptomyces gossypii sp. nov., isolated from soil collected from cotton field.</title>
        <authorList>
            <person name="Ge X."/>
            <person name="Chen X."/>
            <person name="Liu W."/>
        </authorList>
    </citation>
    <scope>NUCLEOTIDE SEQUENCE [LARGE SCALE GENOMIC DNA]</scope>
    <source>
        <strain evidence="2 3">N2-109</strain>
    </source>
</reference>
<dbReference type="PROSITE" id="PS51819">
    <property type="entry name" value="VOC"/>
    <property type="match status" value="1"/>
</dbReference>
<dbReference type="Proteomes" id="UP001156389">
    <property type="component" value="Unassembled WGS sequence"/>
</dbReference>
<feature type="domain" description="VOC" evidence="1">
    <location>
        <begin position="8"/>
        <end position="122"/>
    </location>
</feature>
<name>A0ABT2JQX5_9ACTN</name>
<evidence type="ECO:0000313" key="2">
    <source>
        <dbReference type="EMBL" id="MCT2589765.1"/>
    </source>
</evidence>
<dbReference type="CDD" id="cd07247">
    <property type="entry name" value="SgaA_N_like"/>
    <property type="match status" value="2"/>
</dbReference>
<accession>A0ABT2JQX5</accession>
<dbReference type="Gene3D" id="3.10.180.10">
    <property type="entry name" value="2,3-Dihydroxybiphenyl 1,2-Dioxygenase, domain 1"/>
    <property type="match status" value="2"/>
</dbReference>
<dbReference type="PANTHER" id="PTHR33993:SF10">
    <property type="entry name" value="CONSERVED PROTEIN"/>
    <property type="match status" value="1"/>
</dbReference>
<dbReference type="InterPro" id="IPR052164">
    <property type="entry name" value="Anthracycline_SecMetBiosynth"/>
</dbReference>
<gene>
    <name evidence="2" type="ORF">LHJ74_07500</name>
</gene>
<organism evidence="2 3">
    <name type="scientific">Streptomyces gossypii</name>
    <dbReference type="NCBI Taxonomy" id="2883101"/>
    <lineage>
        <taxon>Bacteria</taxon>
        <taxon>Bacillati</taxon>
        <taxon>Actinomycetota</taxon>
        <taxon>Actinomycetes</taxon>
        <taxon>Kitasatosporales</taxon>
        <taxon>Streptomycetaceae</taxon>
        <taxon>Streptomyces</taxon>
    </lineage>
</organism>
<dbReference type="SUPFAM" id="SSF54593">
    <property type="entry name" value="Glyoxalase/Bleomycin resistance protein/Dihydroxybiphenyl dioxygenase"/>
    <property type="match status" value="2"/>
</dbReference>
<sequence>MTSMTAGNPCWADAMFSDLEGAKRFYGAVLGWTFSDAITEFGGYTEAYSDGKAVAAIAPPMPGQEEGSAWCLYLASPDVSETAAEIRDHGGRLLVEPMEVGELGSMCLAQDPSGVTFGVWQPGTHKGFEKVGEPGSYVWAEAFTRQPKKADAFFAGVFPYEMKRIEDPEMQMDYRVLHLDGEPVLGRMEMTPDEYPAEVPPHIQVFFAVPDCDAAVSSAQGQDGRLVYGPMDSPFGRFAALVDPQGAAFAVIDTGTTQGEMPKIV</sequence>
<evidence type="ECO:0000259" key="1">
    <source>
        <dbReference type="PROSITE" id="PS51819"/>
    </source>
</evidence>
<dbReference type="InterPro" id="IPR004360">
    <property type="entry name" value="Glyas_Fos-R_dOase_dom"/>
</dbReference>
<dbReference type="RefSeq" id="WP_260216764.1">
    <property type="nucleotide sequence ID" value="NZ_JAJAGO010000003.1"/>
</dbReference>
<dbReference type="InterPro" id="IPR037523">
    <property type="entry name" value="VOC_core"/>
</dbReference>
<dbReference type="PANTHER" id="PTHR33993">
    <property type="entry name" value="GLYOXALASE-RELATED"/>
    <property type="match status" value="1"/>
</dbReference>
<protein>
    <submittedName>
        <fullName evidence="2">VOC family protein</fullName>
    </submittedName>
</protein>
<dbReference type="EMBL" id="JAJAGO010000003">
    <property type="protein sequence ID" value="MCT2589765.1"/>
    <property type="molecule type" value="Genomic_DNA"/>
</dbReference>